<dbReference type="SUPFAM" id="SSF55729">
    <property type="entry name" value="Acyl-CoA N-acyltransferases (Nat)"/>
    <property type="match status" value="1"/>
</dbReference>
<organism evidence="3 5">
    <name type="scientific">Leptospira bourretii</name>
    <dbReference type="NCBI Taxonomy" id="2484962"/>
    <lineage>
        <taxon>Bacteria</taxon>
        <taxon>Pseudomonadati</taxon>
        <taxon>Spirochaetota</taxon>
        <taxon>Spirochaetia</taxon>
        <taxon>Leptospirales</taxon>
        <taxon>Leptospiraceae</taxon>
        <taxon>Leptospira</taxon>
    </lineage>
</organism>
<reference evidence="3 5" key="2">
    <citation type="journal article" date="2019" name="PLoS Negl. Trop. Dis.">
        <title>Revisiting the worldwide diversity of Leptospira species in the environment.</title>
        <authorList>
            <person name="Vincent A.T."/>
            <person name="Schiettekatte O."/>
            <person name="Bourhy P."/>
            <person name="Veyrier F.J."/>
            <person name="Picardeau M."/>
        </authorList>
    </citation>
    <scope>NUCLEOTIDE SEQUENCE [LARGE SCALE GENOMIC DNA]</scope>
    <source>
        <strain evidence="3 5">201800280</strain>
        <strain evidence="4">201800281</strain>
    </source>
</reference>
<evidence type="ECO:0000313" key="4">
    <source>
        <dbReference type="EMBL" id="TGK93671.1"/>
    </source>
</evidence>
<feature type="domain" description="N-acetyltransferase" evidence="2">
    <location>
        <begin position="4"/>
        <end position="146"/>
    </location>
</feature>
<comment type="caution">
    <text evidence="3">The sequence shown here is derived from an EMBL/GenBank/DDBJ whole genome shotgun (WGS) entry which is preliminary data.</text>
</comment>
<evidence type="ECO:0000313" key="3">
    <source>
        <dbReference type="EMBL" id="TGK90305.1"/>
    </source>
</evidence>
<dbReference type="PANTHER" id="PTHR13947">
    <property type="entry name" value="GNAT FAMILY N-ACETYLTRANSFERASE"/>
    <property type="match status" value="1"/>
</dbReference>
<keyword evidence="6" id="KW-1185">Reference proteome</keyword>
<evidence type="ECO:0000313" key="6">
    <source>
        <dbReference type="Proteomes" id="UP000297918"/>
    </source>
</evidence>
<dbReference type="RefSeq" id="WP_135748821.1">
    <property type="nucleotide sequence ID" value="NZ_RQFL01000011.1"/>
</dbReference>
<evidence type="ECO:0000256" key="1">
    <source>
        <dbReference type="ARBA" id="ARBA00022679"/>
    </source>
</evidence>
<proteinExistence type="predicted"/>
<dbReference type="EMBL" id="RQFM01000006">
    <property type="protein sequence ID" value="TGK90305.1"/>
    <property type="molecule type" value="Genomic_DNA"/>
</dbReference>
<dbReference type="Gene3D" id="3.40.630.30">
    <property type="match status" value="1"/>
</dbReference>
<evidence type="ECO:0000259" key="2">
    <source>
        <dbReference type="PROSITE" id="PS51186"/>
    </source>
</evidence>
<dbReference type="OrthoDB" id="5197788at2"/>
<dbReference type="PANTHER" id="PTHR13947:SF37">
    <property type="entry name" value="LD18367P"/>
    <property type="match status" value="1"/>
</dbReference>
<gene>
    <name evidence="3" type="ORF">EHQ23_01740</name>
    <name evidence="4" type="ORF">EHQ26_06465</name>
</gene>
<dbReference type="Proteomes" id="UP000297394">
    <property type="component" value="Unassembled WGS sequence"/>
</dbReference>
<dbReference type="InterPro" id="IPR000182">
    <property type="entry name" value="GNAT_dom"/>
</dbReference>
<dbReference type="EMBL" id="RQFL01000011">
    <property type="protein sequence ID" value="TGK93671.1"/>
    <property type="molecule type" value="Genomic_DNA"/>
</dbReference>
<dbReference type="GO" id="GO:0008080">
    <property type="term" value="F:N-acetyltransferase activity"/>
    <property type="evidence" value="ECO:0007669"/>
    <property type="project" value="InterPro"/>
</dbReference>
<name>A0A4R9IP37_9LEPT</name>
<accession>A0A4R9IP37</accession>
<reference evidence="4" key="1">
    <citation type="submission" date="2018-10" db="EMBL/GenBank/DDBJ databases">
        <authorList>
            <person name="Vincent A.T."/>
            <person name="Schiettekatte O."/>
            <person name="Bourhy P."/>
            <person name="Veyrier F.J."/>
            <person name="Picardeau M."/>
        </authorList>
    </citation>
    <scope>NUCLEOTIDE SEQUENCE</scope>
    <source>
        <strain evidence="4">201800281</strain>
    </source>
</reference>
<keyword evidence="1 3" id="KW-0808">Transferase</keyword>
<dbReference type="Proteomes" id="UP000297918">
    <property type="component" value="Unassembled WGS sequence"/>
</dbReference>
<dbReference type="Pfam" id="PF13508">
    <property type="entry name" value="Acetyltransf_7"/>
    <property type="match status" value="1"/>
</dbReference>
<evidence type="ECO:0000313" key="5">
    <source>
        <dbReference type="Proteomes" id="UP000297394"/>
    </source>
</evidence>
<dbReference type="InterPro" id="IPR016181">
    <property type="entry name" value="Acyl_CoA_acyltransferase"/>
</dbReference>
<dbReference type="PROSITE" id="PS51186">
    <property type="entry name" value="GNAT"/>
    <property type="match status" value="1"/>
</dbReference>
<dbReference type="AlphaFoldDB" id="A0A4R9IP37"/>
<dbReference type="InterPro" id="IPR050769">
    <property type="entry name" value="NAT_camello-type"/>
</dbReference>
<sequence length="146" mass="16909">MNSLEFKNAKKNDLEQIIILLEKFKLPNEDIHANSLIHFIVVKCNNQIIGTVALERFDNLALLRSLCVEENYRKDNIGKSLINKILDYARAENILDVYLLTTTADKYFLKFGFEEISRTNAPDLIQQTTQFRDICPSSAIFMHKKL</sequence>
<dbReference type="CDD" id="cd04301">
    <property type="entry name" value="NAT_SF"/>
    <property type="match status" value="1"/>
</dbReference>
<protein>
    <submittedName>
        <fullName evidence="3">GNAT family N-acetyltransferase</fullName>
    </submittedName>
</protein>
<dbReference type="NCBIfam" id="NF040501">
    <property type="entry name" value="resist_ArsN2"/>
    <property type="match status" value="1"/>
</dbReference>